<dbReference type="InterPro" id="IPR050286">
    <property type="entry name" value="G_neg_Bact_CarbUptk_Porin"/>
</dbReference>
<protein>
    <submittedName>
        <fullName evidence="11">Maltoporin</fullName>
    </submittedName>
</protein>
<keyword evidence="3" id="KW-0813">Transport</keyword>
<dbReference type="Gene3D" id="2.40.170.10">
    <property type="entry name" value="Porin, LamB type"/>
    <property type="match status" value="1"/>
</dbReference>
<dbReference type="EMBL" id="MAJD01000002">
    <property type="protein sequence ID" value="OBX35099.1"/>
    <property type="molecule type" value="Genomic_DNA"/>
</dbReference>
<keyword evidence="7" id="KW-0626">Porin</keyword>
<evidence type="ECO:0000256" key="4">
    <source>
        <dbReference type="ARBA" id="ARBA00022452"/>
    </source>
</evidence>
<keyword evidence="10" id="KW-0732">Signal</keyword>
<dbReference type="Pfam" id="PF02264">
    <property type="entry name" value="LamB"/>
    <property type="match status" value="1"/>
</dbReference>
<organism evidence="11 12">
    <name type="scientific">Halomonas elongata</name>
    <dbReference type="NCBI Taxonomy" id="2746"/>
    <lineage>
        <taxon>Bacteria</taxon>
        <taxon>Pseudomonadati</taxon>
        <taxon>Pseudomonadota</taxon>
        <taxon>Gammaproteobacteria</taxon>
        <taxon>Oceanospirillales</taxon>
        <taxon>Halomonadaceae</taxon>
        <taxon>Halomonas</taxon>
    </lineage>
</organism>
<dbReference type="GO" id="GO:0015288">
    <property type="term" value="F:porin activity"/>
    <property type="evidence" value="ECO:0007669"/>
    <property type="project" value="UniProtKB-KW"/>
</dbReference>
<evidence type="ECO:0000256" key="8">
    <source>
        <dbReference type="ARBA" id="ARBA00023136"/>
    </source>
</evidence>
<keyword evidence="8" id="KW-0472">Membrane</keyword>
<keyword evidence="5" id="KW-0812">Transmembrane</keyword>
<name>A0A1B8NYN0_HALEL</name>
<dbReference type="GO" id="GO:0046930">
    <property type="term" value="C:pore complex"/>
    <property type="evidence" value="ECO:0007669"/>
    <property type="project" value="UniProtKB-KW"/>
</dbReference>
<dbReference type="AlphaFoldDB" id="A0A1B8NYN0"/>
<dbReference type="SUPFAM" id="SSF56935">
    <property type="entry name" value="Porins"/>
    <property type="match status" value="1"/>
</dbReference>
<gene>
    <name evidence="11" type="primary">lamB_2</name>
    <name evidence="11" type="ORF">A8U91_04170</name>
</gene>
<evidence type="ECO:0000256" key="5">
    <source>
        <dbReference type="ARBA" id="ARBA00022692"/>
    </source>
</evidence>
<evidence type="ECO:0000313" key="11">
    <source>
        <dbReference type="EMBL" id="OBX35099.1"/>
    </source>
</evidence>
<dbReference type="GO" id="GO:0006811">
    <property type="term" value="P:monoatomic ion transport"/>
    <property type="evidence" value="ECO:0007669"/>
    <property type="project" value="UniProtKB-KW"/>
</dbReference>
<evidence type="ECO:0000256" key="6">
    <source>
        <dbReference type="ARBA" id="ARBA00023065"/>
    </source>
</evidence>
<evidence type="ECO:0000256" key="3">
    <source>
        <dbReference type="ARBA" id="ARBA00022448"/>
    </source>
</evidence>
<comment type="subcellular location">
    <subcellularLocation>
        <location evidence="1">Cell outer membrane</location>
        <topology evidence="1">Multi-pass membrane protein</topology>
    </subcellularLocation>
</comment>
<dbReference type="CDD" id="cd01346">
    <property type="entry name" value="Maltoporin-like"/>
    <property type="match status" value="1"/>
</dbReference>
<dbReference type="InterPro" id="IPR003192">
    <property type="entry name" value="Porin_LamB"/>
</dbReference>
<evidence type="ECO:0000256" key="10">
    <source>
        <dbReference type="SAM" id="SignalP"/>
    </source>
</evidence>
<dbReference type="RefSeq" id="WP_145924141.1">
    <property type="nucleotide sequence ID" value="NZ_CP142770.1"/>
</dbReference>
<reference evidence="11 12" key="1">
    <citation type="submission" date="2016-06" db="EMBL/GenBank/DDBJ databases">
        <title>Genome sequence of halotolerant plant growth promoting strain of Halomonas elongata HEK1 isolated from salterns of Rann of Kutch, Gujarat, India.</title>
        <authorList>
            <person name="Gaba S."/>
            <person name="Singh R.N."/>
            <person name="Abrol S."/>
            <person name="Kaushik R."/>
            <person name="Saxena A.K."/>
        </authorList>
    </citation>
    <scope>NUCLEOTIDE SEQUENCE [LARGE SCALE GENOMIC DNA]</scope>
    <source>
        <strain evidence="11 12">HEK1</strain>
    </source>
</reference>
<dbReference type="GO" id="GO:0015774">
    <property type="term" value="P:polysaccharide transport"/>
    <property type="evidence" value="ECO:0007669"/>
    <property type="project" value="TreeGrafter"/>
</dbReference>
<keyword evidence="9" id="KW-0998">Cell outer membrane</keyword>
<dbReference type="GO" id="GO:0015144">
    <property type="term" value="F:carbohydrate transmembrane transporter activity"/>
    <property type="evidence" value="ECO:0007669"/>
    <property type="project" value="TreeGrafter"/>
</dbReference>
<keyword evidence="4" id="KW-1134">Transmembrane beta strand</keyword>
<accession>A0A1B8NYN0</accession>
<dbReference type="PATRIC" id="fig|2746.7.peg.4288"/>
<proteinExistence type="inferred from homology"/>
<comment type="caution">
    <text evidence="11">The sequence shown here is derived from an EMBL/GenBank/DDBJ whole genome shotgun (WGS) entry which is preliminary data.</text>
</comment>
<sequence length="447" mass="48985">MGSYHHASRYFMRALLFGAGCAASTLTMAEGLASNVDFTGYARSGVGNTVGGGDQACFKANGASAKYRLGNECDTYAELGLGATLYEKEDKKFYFQSMIGYSTDQLNDYEGSESDETKVSVRQMNVQADNIIEALPGATLWAGKRFYRRHDIHINDFFYWDVSGPGAGIENIDVGTGKLSLAWLRATNEADRAYPDANNRISNDTLDIRWSDIPTNPDGSLVLGYDYGRAQLTEEQEDYYDGSQADKGHMFTIQHTQKNWFGGTNKLALQYATDGIINAGDTKGRMAGSTTHRDAPGGDMWRVINHGNVWLSPDKLDLMYAAVYEDQSFDDDSGRTWISAGIRPTYYWTENMSTALELGHDYIDPEADDGIGSRSLTKFTLAQQWAAGVGGYARPVIRLFATYANWDGDPLQEDGGSAAISASDAGGAIDIDDNDGLTVGVQMDVWW</sequence>
<dbReference type="GO" id="GO:0009279">
    <property type="term" value="C:cell outer membrane"/>
    <property type="evidence" value="ECO:0007669"/>
    <property type="project" value="UniProtKB-SubCell"/>
</dbReference>
<evidence type="ECO:0000313" key="12">
    <source>
        <dbReference type="Proteomes" id="UP000092504"/>
    </source>
</evidence>
<dbReference type="PANTHER" id="PTHR38762:SF1">
    <property type="entry name" value="CRYPTIC OUTER MEMBRANE PORIN BGLH-RELATED"/>
    <property type="match status" value="1"/>
</dbReference>
<keyword evidence="6" id="KW-0406">Ion transport</keyword>
<feature type="signal peptide" evidence="10">
    <location>
        <begin position="1"/>
        <end position="29"/>
    </location>
</feature>
<dbReference type="PANTHER" id="PTHR38762">
    <property type="entry name" value="CRYPTIC OUTER MEMBRANE PORIN BGLH-RELATED"/>
    <property type="match status" value="1"/>
</dbReference>
<comment type="similarity">
    <text evidence="2">Belongs to the porin LamB (TC 1.B.3) family.</text>
</comment>
<dbReference type="Proteomes" id="UP000092504">
    <property type="component" value="Unassembled WGS sequence"/>
</dbReference>
<evidence type="ECO:0000256" key="9">
    <source>
        <dbReference type="ARBA" id="ARBA00023237"/>
    </source>
</evidence>
<evidence type="ECO:0000256" key="7">
    <source>
        <dbReference type="ARBA" id="ARBA00023114"/>
    </source>
</evidence>
<dbReference type="InterPro" id="IPR036998">
    <property type="entry name" value="Porin_LamB_sf"/>
</dbReference>
<dbReference type="NCBIfam" id="NF006860">
    <property type="entry name" value="PRK09360.1"/>
    <property type="match status" value="1"/>
</dbReference>
<evidence type="ECO:0000256" key="1">
    <source>
        <dbReference type="ARBA" id="ARBA00004571"/>
    </source>
</evidence>
<feature type="chain" id="PRO_5008611245" evidence="10">
    <location>
        <begin position="30"/>
        <end position="447"/>
    </location>
</feature>
<evidence type="ECO:0000256" key="2">
    <source>
        <dbReference type="ARBA" id="ARBA00007055"/>
    </source>
</evidence>